<dbReference type="Pfam" id="PF01762">
    <property type="entry name" value="Galactosyl_T"/>
    <property type="match status" value="1"/>
</dbReference>
<keyword evidence="6" id="KW-0735">Signal-anchor</keyword>
<reference evidence="12 13" key="1">
    <citation type="submission" date="2015-12" db="EMBL/GenBank/DDBJ databases">
        <title>The genome of Folsomia candida.</title>
        <authorList>
            <person name="Faddeeva A."/>
            <person name="Derks M.F."/>
            <person name="Anvar Y."/>
            <person name="Smit S."/>
            <person name="Van Straalen N."/>
            <person name="Roelofs D."/>
        </authorList>
    </citation>
    <scope>NUCLEOTIDE SEQUENCE [LARGE SCALE GENOMIC DNA]</scope>
    <source>
        <strain evidence="12 13">VU population</strain>
        <tissue evidence="12">Whole body</tissue>
    </source>
</reference>
<keyword evidence="10" id="KW-0325">Glycoprotein</keyword>
<dbReference type="InterPro" id="IPR002659">
    <property type="entry name" value="Glyco_trans_31"/>
</dbReference>
<dbReference type="PANTHER" id="PTHR11214">
    <property type="entry name" value="BETA-1,3-N-ACETYLGLUCOSAMINYLTRANSFERASE"/>
    <property type="match status" value="1"/>
</dbReference>
<evidence type="ECO:0000256" key="3">
    <source>
        <dbReference type="ARBA" id="ARBA00022676"/>
    </source>
</evidence>
<keyword evidence="9" id="KW-0472">Membrane</keyword>
<evidence type="ECO:0000256" key="5">
    <source>
        <dbReference type="ARBA" id="ARBA00022692"/>
    </source>
</evidence>
<keyword evidence="3 11" id="KW-0328">Glycosyltransferase</keyword>
<dbReference type="GO" id="GO:0016758">
    <property type="term" value="F:hexosyltransferase activity"/>
    <property type="evidence" value="ECO:0007669"/>
    <property type="project" value="InterPro"/>
</dbReference>
<dbReference type="AlphaFoldDB" id="A0A226EJ33"/>
<dbReference type="Proteomes" id="UP000198287">
    <property type="component" value="Unassembled WGS sequence"/>
</dbReference>
<gene>
    <name evidence="12" type="ORF">Fcan01_07535</name>
</gene>
<evidence type="ECO:0000313" key="12">
    <source>
        <dbReference type="EMBL" id="OXA57024.1"/>
    </source>
</evidence>
<evidence type="ECO:0000256" key="8">
    <source>
        <dbReference type="ARBA" id="ARBA00023034"/>
    </source>
</evidence>
<evidence type="ECO:0000256" key="11">
    <source>
        <dbReference type="RuleBase" id="RU363063"/>
    </source>
</evidence>
<dbReference type="FunFam" id="3.90.550.50:FF:000001">
    <property type="entry name" value="Hexosyltransferase"/>
    <property type="match status" value="1"/>
</dbReference>
<evidence type="ECO:0000256" key="10">
    <source>
        <dbReference type="ARBA" id="ARBA00023180"/>
    </source>
</evidence>
<name>A0A226EJ33_FOLCA</name>
<keyword evidence="4" id="KW-0808">Transferase</keyword>
<organism evidence="12 13">
    <name type="scientific">Folsomia candida</name>
    <name type="common">Springtail</name>
    <dbReference type="NCBI Taxonomy" id="158441"/>
    <lineage>
        <taxon>Eukaryota</taxon>
        <taxon>Metazoa</taxon>
        <taxon>Ecdysozoa</taxon>
        <taxon>Arthropoda</taxon>
        <taxon>Hexapoda</taxon>
        <taxon>Collembola</taxon>
        <taxon>Entomobryomorpha</taxon>
        <taxon>Isotomoidea</taxon>
        <taxon>Isotomidae</taxon>
        <taxon>Proisotominae</taxon>
        <taxon>Folsomia</taxon>
    </lineage>
</organism>
<dbReference type="PANTHER" id="PTHR11214:SF314">
    <property type="entry name" value="HEXOSYLTRANSFERASE"/>
    <property type="match status" value="1"/>
</dbReference>
<accession>A0A226EJ33</accession>
<evidence type="ECO:0000256" key="6">
    <source>
        <dbReference type="ARBA" id="ARBA00022968"/>
    </source>
</evidence>
<dbReference type="GO" id="GO:0006493">
    <property type="term" value="P:protein O-linked glycosylation"/>
    <property type="evidence" value="ECO:0007669"/>
    <property type="project" value="TreeGrafter"/>
</dbReference>
<comment type="caution">
    <text evidence="12">The sequence shown here is derived from an EMBL/GenBank/DDBJ whole genome shotgun (WGS) entry which is preliminary data.</text>
</comment>
<dbReference type="Gene3D" id="3.90.550.50">
    <property type="match status" value="1"/>
</dbReference>
<dbReference type="EMBL" id="LNIX01000003">
    <property type="protein sequence ID" value="OXA57024.1"/>
    <property type="molecule type" value="Genomic_DNA"/>
</dbReference>
<comment type="subcellular location">
    <subcellularLocation>
        <location evidence="1 11">Golgi apparatus membrane</location>
        <topology evidence="1 11">Single-pass type II membrane protein</topology>
    </subcellularLocation>
</comment>
<comment type="similarity">
    <text evidence="2 11">Belongs to the glycosyltransferase 31 family.</text>
</comment>
<dbReference type="OrthoDB" id="5512589at2759"/>
<evidence type="ECO:0000313" key="13">
    <source>
        <dbReference type="Proteomes" id="UP000198287"/>
    </source>
</evidence>
<protein>
    <recommendedName>
        <fullName evidence="11">Hexosyltransferase</fullName>
        <ecNumber evidence="11">2.4.1.-</ecNumber>
    </recommendedName>
</protein>
<dbReference type="OMA" id="GHQFCNV"/>
<keyword evidence="8 11" id="KW-0333">Golgi apparatus</keyword>
<dbReference type="EC" id="2.4.1.-" evidence="11"/>
<evidence type="ECO:0000256" key="1">
    <source>
        <dbReference type="ARBA" id="ARBA00004323"/>
    </source>
</evidence>
<keyword evidence="13" id="KW-1185">Reference proteome</keyword>
<keyword evidence="7" id="KW-1133">Transmembrane helix</keyword>
<evidence type="ECO:0000256" key="4">
    <source>
        <dbReference type="ARBA" id="ARBA00022679"/>
    </source>
</evidence>
<evidence type="ECO:0000256" key="2">
    <source>
        <dbReference type="ARBA" id="ARBA00008661"/>
    </source>
</evidence>
<dbReference type="STRING" id="158441.A0A226EJ33"/>
<proteinExistence type="inferred from homology"/>
<evidence type="ECO:0000256" key="9">
    <source>
        <dbReference type="ARBA" id="ARBA00023136"/>
    </source>
</evidence>
<sequence length="432" mass="49640">MYIRVNSMSIIRVGRKFSRLSTLLVIMLVSLTFLFLVTLISPEDAKVVPENDANYRLENGSQKNWTASESFAMSDLRHIFKYWSKQTSSLKKQPPTKDDKNKRMSELSTWKINQSLLIEDYIDLRDPHSFILQPTGTNGMDDISPYCGTDNVKLLIMVASAPKNIVARNVIRETWGSKQVLWEKGCRLLFMLGRSDNATVDELIAEESTKYDDIVMEDFRDTYHNLTLKSVAMLKWVNLTCTKNNVTEFPQRLLKTDDDIFINIDRLLRVIQEMPNARMIGRLTCGATPIGDSTSKLYMPKYLYLGKVYPGYLSGTAYVLKSNIIPTLLENTAIVPILHLEDIYITGLLARRSGIYPDDSAFFTYNRIEPKDDCALRFMVNSHQMTPPEMKKIYANLKTTPSLPCNLKKAKWLRRVPKNISKRLRNLCLFSR</sequence>
<evidence type="ECO:0000256" key="7">
    <source>
        <dbReference type="ARBA" id="ARBA00022989"/>
    </source>
</evidence>
<keyword evidence="5" id="KW-0812">Transmembrane</keyword>
<dbReference type="GO" id="GO:0000139">
    <property type="term" value="C:Golgi membrane"/>
    <property type="evidence" value="ECO:0007669"/>
    <property type="project" value="UniProtKB-SubCell"/>
</dbReference>